<dbReference type="EMBL" id="JAPHNI010000388">
    <property type="protein sequence ID" value="KAJ8111641.1"/>
    <property type="molecule type" value="Genomic_DNA"/>
</dbReference>
<dbReference type="Proteomes" id="UP001153331">
    <property type="component" value="Unassembled WGS sequence"/>
</dbReference>
<name>A0ACC2I8X3_9PLEO</name>
<evidence type="ECO:0000313" key="2">
    <source>
        <dbReference type="Proteomes" id="UP001153331"/>
    </source>
</evidence>
<protein>
    <submittedName>
        <fullName evidence="1">Uncharacterized protein</fullName>
    </submittedName>
</protein>
<evidence type="ECO:0000313" key="1">
    <source>
        <dbReference type="EMBL" id="KAJ8111641.1"/>
    </source>
</evidence>
<keyword evidence="2" id="KW-1185">Reference proteome</keyword>
<accession>A0ACC2I8X3</accession>
<reference evidence="1" key="1">
    <citation type="submission" date="2022-11" db="EMBL/GenBank/DDBJ databases">
        <title>Genome Sequence of Boeremia exigua.</title>
        <authorList>
            <person name="Buettner E."/>
        </authorList>
    </citation>
    <scope>NUCLEOTIDE SEQUENCE</scope>
    <source>
        <strain evidence="1">CU02</strain>
    </source>
</reference>
<proteinExistence type="predicted"/>
<organism evidence="1 2">
    <name type="scientific">Boeremia exigua</name>
    <dbReference type="NCBI Taxonomy" id="749465"/>
    <lineage>
        <taxon>Eukaryota</taxon>
        <taxon>Fungi</taxon>
        <taxon>Dikarya</taxon>
        <taxon>Ascomycota</taxon>
        <taxon>Pezizomycotina</taxon>
        <taxon>Dothideomycetes</taxon>
        <taxon>Pleosporomycetidae</taxon>
        <taxon>Pleosporales</taxon>
        <taxon>Pleosporineae</taxon>
        <taxon>Didymellaceae</taxon>
        <taxon>Boeremia</taxon>
    </lineage>
</organism>
<gene>
    <name evidence="1" type="ORF">OPT61_g5820</name>
</gene>
<comment type="caution">
    <text evidence="1">The sequence shown here is derived from an EMBL/GenBank/DDBJ whole genome shotgun (WGS) entry which is preliminary data.</text>
</comment>
<sequence>MATPGLSELHRLADEYHHGFVLTDSISRYRIRENAQAETRAAAPPDPSASYETYLDTNVQQPGEEGQFEPEDDGYTRSGVAAALNTSHNDAQPQVEGHATAYKLAARLANRSNGAPLATIIEQGSYSTLSSRVSLLSVGRFPSVKSTENTSPNRGSRRRSRSLDRKALQDIQEDLARESDTSAVAELYARPKEGHSGADPASGTATPLTSYRVKMQQSPICHSSDGVFDQDDRGVRGFIRGVLQNVRGVPRTRSRSSSLTQTPIVEHRASPLCRYENSPKFDRKGQGVEVVYLPGYNRNTSTRSFEGAAIPPAVNQARNRVNLDSDIELSARAHPPRVKSRSDTTEIGVALGSAPPVVPCRIATCSHERPLSTPVVYAGTRDVAREDGTAEAATCHNGMFDTSAPYNFDSIPIYRGHQSSERETSSARDVFTNQNASFCSTMSTSYSGTVLGVDLDLQHDFGIPVRRSQSPTPVWFTPQMAELERQAYSAESPQSLETVPNQVPFHSITSSALTSLLPIAAATGIVRPNFNTPTISFYSPSGNLIQPESSSSQCTSPSEDDDSSTITTSYYNRQNASPAGIRLIRPPLIPLTTHPSQKTPLPIHLRHHHNYRQPEMSQISSHESSVTSRGPVKGCDGFVREDSLSPRSGVFHPHGRDKVHRSTKLVLHDLKAEVKFYKTRFLAQAAAQSFAPSISKGKTLQERHVLNYETYAARPGANSTRNRGGKFGVDTVGSHAAHALRVCFCQPYDGAGKSTRTDTVRTCIGGGALPVNDRSKADQHAKDVERSLPNARIVGSRRHSEGKHTKKASNKITQQASHTGPGKSKKIKDC</sequence>